<dbReference type="Pfam" id="PF22157">
    <property type="entry name" value="SupH-like_C"/>
    <property type="match status" value="1"/>
</dbReference>
<dbReference type="GeneID" id="78820725"/>
<dbReference type="PANTHER" id="PTHR10357:SF219">
    <property type="entry name" value="MALTOSE ALPHA-D-GLUCOSYLTRANSFERASE"/>
    <property type="match status" value="1"/>
</dbReference>
<evidence type="ECO:0000313" key="2">
    <source>
        <dbReference type="EMBL" id="MFC7140437.1"/>
    </source>
</evidence>
<dbReference type="SMART" id="SM00642">
    <property type="entry name" value="Aamy"/>
    <property type="match status" value="1"/>
</dbReference>
<organism evidence="2 3">
    <name type="scientific">Halosimplex aquaticum</name>
    <dbReference type="NCBI Taxonomy" id="3026162"/>
    <lineage>
        <taxon>Archaea</taxon>
        <taxon>Methanobacteriati</taxon>
        <taxon>Methanobacteriota</taxon>
        <taxon>Stenosarchaea group</taxon>
        <taxon>Halobacteria</taxon>
        <taxon>Halobacteriales</taxon>
        <taxon>Haloarculaceae</taxon>
        <taxon>Halosimplex</taxon>
    </lineage>
</organism>
<sequence length="558" mass="62841">MSPDEPTASDQETVLQNQTGDRWYENGLIYGVDVKSFQDSDGDGVGDFPGLTDRLEYLDRLGVTCVWLLPFYPSPGLDNGYDVTDYYGVDERLGTPGQFVRFVREAHERGIKVLVDLVVNHTSDRHPWFQRAREDPESTYRDYYVWAEDPPEPEKEPIFPEEESVWTYDEVADAYYYHRFYDFEPGLDHSNPAVREEVCEIMDFWLQLGVDGFRIDATPIIVQKKGLDSTELDDPHRILKQYRAFASQRNADAIFLGEAGGEPDAVRPYFGEGTGDEMQLIFNFTLTDYLFLALATERAGALDAAVDQLHLPPEHGQWANFLRNLDELNLEWLSEGERGTVLDRFAPDDEMQIYGRGSRRRLAPMLDDRRLLELAYSLLLSMPGTPVIPYGDEIGMGDDLSLDGRDAVRTPMQWTDGPAAGFSTADPDELIRPVVSDDRFGPDGVNVRDQRSDRDSFLRWVTRAVRTRREYPVFGRGSATFVETAPESVLCHRMDGDSTVLAVHNLADQPASVSVGTDVDGLAPIFDDERSELTATDPLSLDLAGYGYLWLRAGGGPL</sequence>
<dbReference type="Pfam" id="PF00128">
    <property type="entry name" value="Alpha-amylase"/>
    <property type="match status" value="1"/>
</dbReference>
<dbReference type="EMBL" id="JBHTAS010000001">
    <property type="protein sequence ID" value="MFC7140437.1"/>
    <property type="molecule type" value="Genomic_DNA"/>
</dbReference>
<dbReference type="SUPFAM" id="SSF51011">
    <property type="entry name" value="Glycosyl hydrolase domain"/>
    <property type="match status" value="1"/>
</dbReference>
<dbReference type="RefSeq" id="WP_274325993.1">
    <property type="nucleotide sequence ID" value="NZ_CP118158.1"/>
</dbReference>
<dbReference type="Gene3D" id="3.20.20.80">
    <property type="entry name" value="Glycosidases"/>
    <property type="match status" value="1"/>
</dbReference>
<dbReference type="Gene3D" id="3.90.400.10">
    <property type="entry name" value="Oligo-1,6-glucosidase, Domain 2"/>
    <property type="match status" value="1"/>
</dbReference>
<dbReference type="CDD" id="cd11334">
    <property type="entry name" value="AmyAc_TreS"/>
    <property type="match status" value="1"/>
</dbReference>
<reference evidence="2 3" key="1">
    <citation type="journal article" date="2019" name="Int. J. Syst. Evol. Microbiol.">
        <title>The Global Catalogue of Microorganisms (GCM) 10K type strain sequencing project: providing services to taxonomists for standard genome sequencing and annotation.</title>
        <authorList>
            <consortium name="The Broad Institute Genomics Platform"/>
            <consortium name="The Broad Institute Genome Sequencing Center for Infectious Disease"/>
            <person name="Wu L."/>
            <person name="Ma J."/>
        </authorList>
    </citation>
    <scope>NUCLEOTIDE SEQUENCE [LARGE SCALE GENOMIC DNA]</scope>
    <source>
        <strain evidence="2 3">XZYJT29</strain>
    </source>
</reference>
<dbReference type="InterPro" id="IPR013780">
    <property type="entry name" value="Glyco_hydro_b"/>
</dbReference>
<feature type="domain" description="Glycosyl hydrolase family 13 catalytic" evidence="1">
    <location>
        <begin position="31"/>
        <end position="409"/>
    </location>
</feature>
<dbReference type="InterPro" id="IPR054049">
    <property type="entry name" value="SupH-like_C"/>
</dbReference>
<gene>
    <name evidence="2" type="ORF">ACFQMA_11425</name>
</gene>
<proteinExistence type="predicted"/>
<dbReference type="InterPro" id="IPR006047">
    <property type="entry name" value="GH13_cat_dom"/>
</dbReference>
<dbReference type="InterPro" id="IPR045857">
    <property type="entry name" value="O16G_dom_2"/>
</dbReference>
<dbReference type="AlphaFoldDB" id="A0ABD5XZ33"/>
<dbReference type="Proteomes" id="UP001596432">
    <property type="component" value="Unassembled WGS sequence"/>
</dbReference>
<dbReference type="SUPFAM" id="SSF51445">
    <property type="entry name" value="(Trans)glycosidases"/>
    <property type="match status" value="1"/>
</dbReference>
<dbReference type="InterPro" id="IPR017853">
    <property type="entry name" value="GH"/>
</dbReference>
<name>A0ABD5XZ33_9EURY</name>
<accession>A0ABD5XZ33</accession>
<dbReference type="Gene3D" id="2.60.40.1180">
    <property type="entry name" value="Golgi alpha-mannosidase II"/>
    <property type="match status" value="1"/>
</dbReference>
<evidence type="ECO:0000259" key="1">
    <source>
        <dbReference type="SMART" id="SM00642"/>
    </source>
</evidence>
<protein>
    <submittedName>
        <fullName evidence="2">Alpha-amylase family protein</fullName>
    </submittedName>
</protein>
<keyword evidence="3" id="KW-1185">Reference proteome</keyword>
<evidence type="ECO:0000313" key="3">
    <source>
        <dbReference type="Proteomes" id="UP001596432"/>
    </source>
</evidence>
<comment type="caution">
    <text evidence="2">The sequence shown here is derived from an EMBL/GenBank/DDBJ whole genome shotgun (WGS) entry which is preliminary data.</text>
</comment>
<dbReference type="PANTHER" id="PTHR10357">
    <property type="entry name" value="ALPHA-AMYLASE FAMILY MEMBER"/>
    <property type="match status" value="1"/>
</dbReference>